<feature type="domain" description="MADS-box" evidence="6">
    <location>
        <begin position="11"/>
        <end position="71"/>
    </location>
</feature>
<dbReference type="GO" id="GO:0000981">
    <property type="term" value="F:DNA-binding transcription factor activity, RNA polymerase II-specific"/>
    <property type="evidence" value="ECO:0007669"/>
    <property type="project" value="TreeGrafter"/>
</dbReference>
<gene>
    <name evidence="7" type="ORF">DM860_011277</name>
</gene>
<keyword evidence="8" id="KW-1185">Reference proteome</keyword>
<evidence type="ECO:0000313" key="7">
    <source>
        <dbReference type="EMBL" id="RAL47539.1"/>
    </source>
</evidence>
<dbReference type="Pfam" id="PF00319">
    <property type="entry name" value="SRF-TF"/>
    <property type="match status" value="1"/>
</dbReference>
<keyword evidence="2" id="KW-0805">Transcription regulation</keyword>
<dbReference type="EMBL" id="NQVE01000114">
    <property type="protein sequence ID" value="RAL47539.1"/>
    <property type="molecule type" value="Genomic_DNA"/>
</dbReference>
<dbReference type="GO" id="GO:0046983">
    <property type="term" value="F:protein dimerization activity"/>
    <property type="evidence" value="ECO:0007669"/>
    <property type="project" value="InterPro"/>
</dbReference>
<proteinExistence type="predicted"/>
<keyword evidence="5" id="KW-0539">Nucleus</keyword>
<comment type="caution">
    <text evidence="7">The sequence shown here is derived from an EMBL/GenBank/DDBJ whole genome shotgun (WGS) entry which is preliminary data.</text>
</comment>
<dbReference type="GO" id="GO:0000978">
    <property type="term" value="F:RNA polymerase II cis-regulatory region sequence-specific DNA binding"/>
    <property type="evidence" value="ECO:0007669"/>
    <property type="project" value="TreeGrafter"/>
</dbReference>
<dbReference type="InterPro" id="IPR002100">
    <property type="entry name" value="TF_MADSbox"/>
</dbReference>
<dbReference type="PANTHER" id="PTHR11945:SF535">
    <property type="entry name" value="AGAMOUS-LIKE MADS-BOX PROTEIN AGL29"/>
    <property type="match status" value="1"/>
</dbReference>
<protein>
    <recommendedName>
        <fullName evidence="6">MADS-box domain-containing protein</fullName>
    </recommendedName>
</protein>
<name>A0A328DT20_9ASTE</name>
<evidence type="ECO:0000256" key="3">
    <source>
        <dbReference type="ARBA" id="ARBA00023125"/>
    </source>
</evidence>
<dbReference type="SUPFAM" id="SSF55455">
    <property type="entry name" value="SRF-like"/>
    <property type="match status" value="1"/>
</dbReference>
<accession>A0A328DT20</accession>
<organism evidence="7 8">
    <name type="scientific">Cuscuta australis</name>
    <dbReference type="NCBI Taxonomy" id="267555"/>
    <lineage>
        <taxon>Eukaryota</taxon>
        <taxon>Viridiplantae</taxon>
        <taxon>Streptophyta</taxon>
        <taxon>Embryophyta</taxon>
        <taxon>Tracheophyta</taxon>
        <taxon>Spermatophyta</taxon>
        <taxon>Magnoliopsida</taxon>
        <taxon>eudicotyledons</taxon>
        <taxon>Gunneridae</taxon>
        <taxon>Pentapetalae</taxon>
        <taxon>asterids</taxon>
        <taxon>lamiids</taxon>
        <taxon>Solanales</taxon>
        <taxon>Convolvulaceae</taxon>
        <taxon>Cuscuteae</taxon>
        <taxon>Cuscuta</taxon>
        <taxon>Cuscuta subgen. Grammica</taxon>
        <taxon>Cuscuta sect. Cleistogrammica</taxon>
    </lineage>
</organism>
<dbReference type="GO" id="GO:0005634">
    <property type="term" value="C:nucleus"/>
    <property type="evidence" value="ECO:0007669"/>
    <property type="project" value="UniProtKB-SubCell"/>
</dbReference>
<evidence type="ECO:0000256" key="4">
    <source>
        <dbReference type="ARBA" id="ARBA00023163"/>
    </source>
</evidence>
<dbReference type="PRINTS" id="PR00404">
    <property type="entry name" value="MADSDOMAIN"/>
</dbReference>
<dbReference type="InterPro" id="IPR036879">
    <property type="entry name" value="TF_MADSbox_sf"/>
</dbReference>
<dbReference type="Proteomes" id="UP000249390">
    <property type="component" value="Unassembled WGS sequence"/>
</dbReference>
<dbReference type="AlphaFoldDB" id="A0A328DT20"/>
<evidence type="ECO:0000259" key="6">
    <source>
        <dbReference type="PROSITE" id="PS50066"/>
    </source>
</evidence>
<sequence length="259" mass="29530">MIEMDLEKKSRGRQKIEMKLIECENSRAVTFSKRKRTLFDKARRFSFSTGSTIAIFFASSKGFMHAFGSTCLHYITNEYRARQRDMESLNLHLHRHLHQPQQEQRVDMYRTGSVLDMQLDLKRDPVDKLKEILECQDITLLIGSFDPSNGEHIKAAYDWVKICCRKVQKRIEQLSALSMNPARGFNLNVEPSTEDGEMVFPSPSTANGGIRPSFDLNVVPVANEDMVCATSSSVNRFKGFNLNVAPSGTDDECCTQQYE</sequence>
<evidence type="ECO:0000256" key="2">
    <source>
        <dbReference type="ARBA" id="ARBA00023015"/>
    </source>
</evidence>
<dbReference type="PANTHER" id="PTHR11945">
    <property type="entry name" value="MADS BOX PROTEIN"/>
    <property type="match status" value="1"/>
</dbReference>
<comment type="subcellular location">
    <subcellularLocation>
        <location evidence="1">Nucleus</location>
    </subcellularLocation>
</comment>
<evidence type="ECO:0000313" key="8">
    <source>
        <dbReference type="Proteomes" id="UP000249390"/>
    </source>
</evidence>
<dbReference type="CDD" id="cd00120">
    <property type="entry name" value="MADS"/>
    <property type="match status" value="1"/>
</dbReference>
<keyword evidence="3" id="KW-0238">DNA-binding</keyword>
<evidence type="ECO:0000256" key="1">
    <source>
        <dbReference type="ARBA" id="ARBA00004123"/>
    </source>
</evidence>
<dbReference type="Gene3D" id="3.40.1810.10">
    <property type="entry name" value="Transcription factor, MADS-box"/>
    <property type="match status" value="1"/>
</dbReference>
<keyword evidence="4" id="KW-0804">Transcription</keyword>
<dbReference type="PROSITE" id="PS50066">
    <property type="entry name" value="MADS_BOX_2"/>
    <property type="match status" value="1"/>
</dbReference>
<reference evidence="7 8" key="1">
    <citation type="submission" date="2018-06" db="EMBL/GenBank/DDBJ databases">
        <title>The Genome of Cuscuta australis (Dodder) Provides Insight into the Evolution of Plant Parasitism.</title>
        <authorList>
            <person name="Liu H."/>
        </authorList>
    </citation>
    <scope>NUCLEOTIDE SEQUENCE [LARGE SCALE GENOMIC DNA]</scope>
    <source>
        <strain evidence="8">cv. Yunnan</strain>
        <tissue evidence="7">Vines</tissue>
    </source>
</reference>
<dbReference type="SMART" id="SM00432">
    <property type="entry name" value="MADS"/>
    <property type="match status" value="1"/>
</dbReference>
<evidence type="ECO:0000256" key="5">
    <source>
        <dbReference type="ARBA" id="ARBA00023242"/>
    </source>
</evidence>